<keyword evidence="2" id="KW-1185">Reference proteome</keyword>
<evidence type="ECO:0000313" key="1">
    <source>
        <dbReference type="EMBL" id="GAA1988968.1"/>
    </source>
</evidence>
<name>A0ABN2SLZ4_9PSEU</name>
<evidence type="ECO:0000313" key="2">
    <source>
        <dbReference type="Proteomes" id="UP001501116"/>
    </source>
</evidence>
<sequence length="103" mass="12274">MTTLSPAVAEAYKLLRMQIYELIDSAEFLALKDVWSEDDHESLRQLIPDLLQVIRAVWHRHEPNWTGTCRFCLREWPCATARLIHREVIDPENYFIRIHENEV</sequence>
<protein>
    <submittedName>
        <fullName evidence="1">Uncharacterized protein</fullName>
    </submittedName>
</protein>
<dbReference type="RefSeq" id="WP_344430630.1">
    <property type="nucleotide sequence ID" value="NZ_BAAANN010000050.1"/>
</dbReference>
<comment type="caution">
    <text evidence="1">The sequence shown here is derived from an EMBL/GenBank/DDBJ whole genome shotgun (WGS) entry which is preliminary data.</text>
</comment>
<proteinExistence type="predicted"/>
<organism evidence="1 2">
    <name type="scientific">Amycolatopsis minnesotensis</name>
    <dbReference type="NCBI Taxonomy" id="337894"/>
    <lineage>
        <taxon>Bacteria</taxon>
        <taxon>Bacillati</taxon>
        <taxon>Actinomycetota</taxon>
        <taxon>Actinomycetes</taxon>
        <taxon>Pseudonocardiales</taxon>
        <taxon>Pseudonocardiaceae</taxon>
        <taxon>Amycolatopsis</taxon>
    </lineage>
</organism>
<accession>A0ABN2SLZ4</accession>
<dbReference type="EMBL" id="BAAANN010000050">
    <property type="protein sequence ID" value="GAA1988968.1"/>
    <property type="molecule type" value="Genomic_DNA"/>
</dbReference>
<reference evidence="1 2" key="1">
    <citation type="journal article" date="2019" name="Int. J. Syst. Evol. Microbiol.">
        <title>The Global Catalogue of Microorganisms (GCM) 10K type strain sequencing project: providing services to taxonomists for standard genome sequencing and annotation.</title>
        <authorList>
            <consortium name="The Broad Institute Genomics Platform"/>
            <consortium name="The Broad Institute Genome Sequencing Center for Infectious Disease"/>
            <person name="Wu L."/>
            <person name="Ma J."/>
        </authorList>
    </citation>
    <scope>NUCLEOTIDE SEQUENCE [LARGE SCALE GENOMIC DNA]</scope>
    <source>
        <strain evidence="1 2">JCM 14545</strain>
    </source>
</reference>
<dbReference type="Proteomes" id="UP001501116">
    <property type="component" value="Unassembled WGS sequence"/>
</dbReference>
<gene>
    <name evidence="1" type="ORF">GCM10009754_79000</name>
</gene>